<dbReference type="Proteomes" id="UP000076632">
    <property type="component" value="Unassembled WGS sequence"/>
</dbReference>
<accession>A0A165H4X7</accession>
<gene>
    <name evidence="2" type="ORF">L228DRAFT_283050</name>
</gene>
<feature type="region of interest" description="Disordered" evidence="1">
    <location>
        <begin position="103"/>
        <end position="138"/>
    </location>
</feature>
<dbReference type="GeneID" id="28901206"/>
<protein>
    <submittedName>
        <fullName evidence="2">Uncharacterized protein</fullName>
    </submittedName>
</protein>
<evidence type="ECO:0000313" key="2">
    <source>
        <dbReference type="EMBL" id="KZF22988.1"/>
    </source>
</evidence>
<sequence>MVSENLGMEVIRQVLDHQPTTTTTYQPRILARGEASAELQRQFENEDWGDEAGTDEAQAAPEPRKMPEAYIVGEYKCAFENSYQADVYVHLLAAVMLGENGEAESSVPEGEPGHRLDEGGLSSASQSSESEAPHRAQEVTVHGAGDIALDWQTFHAAERTAQGQTIRMRVYSELQNIGLKICPSKARPNEQDRRKMTLTADWMTQRQRR</sequence>
<dbReference type="RefSeq" id="XP_018188543.1">
    <property type="nucleotide sequence ID" value="XM_018336069.1"/>
</dbReference>
<evidence type="ECO:0000313" key="3">
    <source>
        <dbReference type="Proteomes" id="UP000076632"/>
    </source>
</evidence>
<feature type="region of interest" description="Disordered" evidence="1">
    <location>
        <begin position="187"/>
        <end position="209"/>
    </location>
</feature>
<keyword evidence="3" id="KW-1185">Reference proteome</keyword>
<dbReference type="AlphaFoldDB" id="A0A165H4X7"/>
<proteinExistence type="predicted"/>
<organism evidence="2 3">
    <name type="scientific">Xylona heveae (strain CBS 132557 / TC161)</name>
    <dbReference type="NCBI Taxonomy" id="1328760"/>
    <lineage>
        <taxon>Eukaryota</taxon>
        <taxon>Fungi</taxon>
        <taxon>Dikarya</taxon>
        <taxon>Ascomycota</taxon>
        <taxon>Pezizomycotina</taxon>
        <taxon>Xylonomycetes</taxon>
        <taxon>Xylonales</taxon>
        <taxon>Xylonaceae</taxon>
        <taxon>Xylona</taxon>
    </lineage>
</organism>
<reference evidence="2 3" key="1">
    <citation type="journal article" date="2016" name="Fungal Biol.">
        <title>The genome of Xylona heveae provides a window into fungal endophytism.</title>
        <authorList>
            <person name="Gazis R."/>
            <person name="Kuo A."/>
            <person name="Riley R."/>
            <person name="LaButti K."/>
            <person name="Lipzen A."/>
            <person name="Lin J."/>
            <person name="Amirebrahimi M."/>
            <person name="Hesse C.N."/>
            <person name="Spatafora J.W."/>
            <person name="Henrissat B."/>
            <person name="Hainaut M."/>
            <person name="Grigoriev I.V."/>
            <person name="Hibbett D.S."/>
        </authorList>
    </citation>
    <scope>NUCLEOTIDE SEQUENCE [LARGE SCALE GENOMIC DNA]</scope>
    <source>
        <strain evidence="2 3">TC161</strain>
    </source>
</reference>
<name>A0A165H4X7_XYLHT</name>
<evidence type="ECO:0000256" key="1">
    <source>
        <dbReference type="SAM" id="MobiDB-lite"/>
    </source>
</evidence>
<dbReference type="EMBL" id="KV407458">
    <property type="protein sequence ID" value="KZF22988.1"/>
    <property type="molecule type" value="Genomic_DNA"/>
</dbReference>
<dbReference type="InParanoid" id="A0A165H4X7"/>